<keyword evidence="2" id="KW-1185">Reference proteome</keyword>
<dbReference type="InterPro" id="IPR021473">
    <property type="entry name" value="DUF3126"/>
</dbReference>
<dbReference type="RefSeq" id="WP_166955734.1">
    <property type="nucleotide sequence ID" value="NZ_JAASQI010000011.1"/>
</dbReference>
<reference evidence="1 2" key="1">
    <citation type="submission" date="2020-03" db="EMBL/GenBank/DDBJ databases">
        <title>Genomic Encyclopedia of Type Strains, Phase IV (KMG-IV): sequencing the most valuable type-strain genomes for metagenomic binning, comparative biology and taxonomic classification.</title>
        <authorList>
            <person name="Goeker M."/>
        </authorList>
    </citation>
    <scope>NUCLEOTIDE SEQUENCE [LARGE SCALE GENOMIC DNA]</scope>
    <source>
        <strain evidence="1 2">DSM 103870</strain>
    </source>
</reference>
<name>A0ABX0V5W7_9HYPH</name>
<comment type="caution">
    <text evidence="1">The sequence shown here is derived from an EMBL/GenBank/DDBJ whole genome shotgun (WGS) entry which is preliminary data.</text>
</comment>
<protein>
    <recommendedName>
        <fullName evidence="3">DUF3126 domain-containing protein</fullName>
    </recommendedName>
</protein>
<evidence type="ECO:0008006" key="3">
    <source>
        <dbReference type="Google" id="ProtNLM"/>
    </source>
</evidence>
<dbReference type="Pfam" id="PF11324">
    <property type="entry name" value="DUF3126"/>
    <property type="match status" value="1"/>
</dbReference>
<accession>A0ABX0V5W7</accession>
<evidence type="ECO:0000313" key="1">
    <source>
        <dbReference type="EMBL" id="NIJ59894.1"/>
    </source>
</evidence>
<sequence length="72" mass="8444">MDKQEIQKVEQFLRRTFSNHSIRVVARPRKKDSAEVYIGEEFIGVLFVDDEDGDKSYSFQMAILDTDLDDEE</sequence>
<organism evidence="1 2">
    <name type="scientific">Pseudochelatococcus lubricantis</name>
    <dbReference type="NCBI Taxonomy" id="1538102"/>
    <lineage>
        <taxon>Bacteria</taxon>
        <taxon>Pseudomonadati</taxon>
        <taxon>Pseudomonadota</taxon>
        <taxon>Alphaproteobacteria</taxon>
        <taxon>Hyphomicrobiales</taxon>
        <taxon>Chelatococcaceae</taxon>
        <taxon>Pseudochelatococcus</taxon>
    </lineage>
</organism>
<dbReference type="EMBL" id="JAASQI010000011">
    <property type="protein sequence ID" value="NIJ59894.1"/>
    <property type="molecule type" value="Genomic_DNA"/>
</dbReference>
<gene>
    <name evidence="1" type="ORF">FHS82_003755</name>
</gene>
<dbReference type="Proteomes" id="UP001429580">
    <property type="component" value="Unassembled WGS sequence"/>
</dbReference>
<proteinExistence type="predicted"/>
<evidence type="ECO:0000313" key="2">
    <source>
        <dbReference type="Proteomes" id="UP001429580"/>
    </source>
</evidence>